<dbReference type="CDD" id="cd03747">
    <property type="entry name" value="Ntn_PGA_like"/>
    <property type="match status" value="1"/>
</dbReference>
<keyword evidence="3" id="KW-0865">Zymogen</keyword>
<keyword evidence="5" id="KW-0479">Metal-binding</keyword>
<dbReference type="InterPro" id="IPR043147">
    <property type="entry name" value="Penicillin_amidase_A-knob"/>
</dbReference>
<feature type="active site" description="Nucleophile" evidence="4">
    <location>
        <position position="288"/>
    </location>
</feature>
<dbReference type="Gene3D" id="3.60.20.10">
    <property type="entry name" value="Glutamine Phosphoribosylpyrophosphate, subunit 1, domain 1"/>
    <property type="match status" value="1"/>
</dbReference>
<dbReference type="PIRSF" id="PIRSF001227">
    <property type="entry name" value="Pen_acylase"/>
    <property type="match status" value="1"/>
</dbReference>
<evidence type="ECO:0000256" key="2">
    <source>
        <dbReference type="ARBA" id="ARBA00022801"/>
    </source>
</evidence>
<comment type="cofactor">
    <cofactor evidence="5">
        <name>Ca(2+)</name>
        <dbReference type="ChEBI" id="CHEBI:29108"/>
    </cofactor>
    <text evidence="5">Binds 1 Ca(2+) ion per dimer.</text>
</comment>
<sequence length="864" mass="94310">MSRSTVLRRVAIAVAALLVVAVVAVGALAWSVTHRPLPKTSGELRIAGLSGPVTVQRDARGVPTITADTAQDLFRAQGFVEAQDRFFEMDLRRHITAGRLSELVGDAGFDTDKVVRTMGWRRVAEEELPMLSPATRQYLQAYADGVNAYIHSKSSPSQMALEYSILGLKIDDYDVEDWTPLDSLTWLKAMAWDLRSDYDDELARAQLAGRMSLKQISEIYPDYPFDTHAPILSSSDWSPSSRDASAASAVPSALRATAAPAAQTAYRSVEAALSSIPQLVGSGDGVGSNSWVVSGSLTTTGKPLLANDPHLGVGIPSIWYQVGLQCRQVTEQCPFSESGFGFSGVPGIVIGHNQKIAWGFTNLAPDVSDFYLEQVQGDSSLRDGSWVPMQTRREVIKVAGQRDRTITVRSTRHGPILSDVIPAVHSAGADAPVTGGDRNETYAVALAWTGLTPSRTADAIFELNTAQNFAQFREAAKDFAVPAQNLVYADTDGHIGYQAPGLVPVRASAIAGYLPGYWPAPGWSSAYDWKSWVPFAQMPWVEDPKEGFIITANQAVTRDTTPFLTSEWDYGFRSQQIRSRLTADLRAGKVSAAQMSSIQMDDTSGFAPTLVKALLRIDLKDDPFTREGQALLRHWDYTMPADDSTAGAAAAYFNAVWSNLLRLTFDDELPAGLQADGGDRWMQAVTVMLGNTRSAWWDNKSTPSVVEGRDEILRQAMVAARLELTKTLGKDPADWQWGKLHTLDLTSQVMGGDDVPWFVRWVFNRGGYHMPGGSAIVDANGWDASAGYTVDWAPSMRMVVDLSNFDHSTWVNQTGESGHPASSHYDDQIDAWVKGRTYPWPFTTGAVKDATKDELRLVPGAEDD</sequence>
<dbReference type="Gene3D" id="1.10.1400.10">
    <property type="match status" value="1"/>
</dbReference>
<dbReference type="STRING" id="1194083.BN12_1340005"/>
<evidence type="ECO:0000256" key="4">
    <source>
        <dbReference type="PIRSR" id="PIRSR001227-1"/>
    </source>
</evidence>
<dbReference type="AlphaFoldDB" id="A0A077LT64"/>
<dbReference type="PANTHER" id="PTHR34218">
    <property type="entry name" value="PEPTIDASE S45 PENICILLIN AMIDASE"/>
    <property type="match status" value="1"/>
</dbReference>
<dbReference type="MEROPS" id="S45.003"/>
<dbReference type="EMBL" id="CAJB01000040">
    <property type="protein sequence ID" value="CCH76588.1"/>
    <property type="molecule type" value="Genomic_DNA"/>
</dbReference>
<dbReference type="Pfam" id="PF01804">
    <property type="entry name" value="Penicil_amidase"/>
    <property type="match status" value="1"/>
</dbReference>
<evidence type="ECO:0000256" key="3">
    <source>
        <dbReference type="ARBA" id="ARBA00023145"/>
    </source>
</evidence>
<feature type="binding site" evidence="5">
    <location>
        <position position="369"/>
    </location>
    <ligand>
        <name>Ca(2+)</name>
        <dbReference type="ChEBI" id="CHEBI:29108"/>
    </ligand>
</feature>
<dbReference type="Gene3D" id="1.10.439.10">
    <property type="entry name" value="Penicillin Amidohydrolase, domain 1"/>
    <property type="match status" value="1"/>
</dbReference>
<evidence type="ECO:0000313" key="6">
    <source>
        <dbReference type="EMBL" id="CCH76588.1"/>
    </source>
</evidence>
<gene>
    <name evidence="6" type="ORF">BN12_1340005</name>
</gene>
<dbReference type="GO" id="GO:0046872">
    <property type="term" value="F:metal ion binding"/>
    <property type="evidence" value="ECO:0007669"/>
    <property type="project" value="UniProtKB-KW"/>
</dbReference>
<dbReference type="GO" id="GO:0017000">
    <property type="term" value="P:antibiotic biosynthetic process"/>
    <property type="evidence" value="ECO:0007669"/>
    <property type="project" value="InterPro"/>
</dbReference>
<dbReference type="OrthoDB" id="9759796at2"/>
<dbReference type="InterPro" id="IPR023343">
    <property type="entry name" value="Penicillin_amidase_dom1"/>
</dbReference>
<dbReference type="RefSeq" id="WP_048553328.1">
    <property type="nucleotide sequence ID" value="NZ_HF570958.1"/>
</dbReference>
<feature type="binding site" evidence="5">
    <location>
        <position position="201"/>
    </location>
    <ligand>
        <name>Ca(2+)</name>
        <dbReference type="ChEBI" id="CHEBI:29108"/>
    </ligand>
</feature>
<dbReference type="InterPro" id="IPR043146">
    <property type="entry name" value="Penicillin_amidase_N_B-knob"/>
</dbReference>
<dbReference type="Gene3D" id="2.30.120.10">
    <property type="match status" value="1"/>
</dbReference>
<organism evidence="6 7">
    <name type="scientific">Nostocoides japonicum T1-X7</name>
    <dbReference type="NCBI Taxonomy" id="1194083"/>
    <lineage>
        <taxon>Bacteria</taxon>
        <taxon>Bacillati</taxon>
        <taxon>Actinomycetota</taxon>
        <taxon>Actinomycetes</taxon>
        <taxon>Micrococcales</taxon>
        <taxon>Intrasporangiaceae</taxon>
        <taxon>Nostocoides</taxon>
    </lineage>
</organism>
<protein>
    <submittedName>
        <fullName evidence="6">Penicillin amidase</fullName>
    </submittedName>
</protein>
<name>A0A077LT64_9MICO</name>
<keyword evidence="5" id="KW-0106">Calcium</keyword>
<evidence type="ECO:0000256" key="5">
    <source>
        <dbReference type="PIRSR" id="PIRSR001227-2"/>
    </source>
</evidence>
<keyword evidence="7" id="KW-1185">Reference proteome</keyword>
<dbReference type="PANTHER" id="PTHR34218:SF4">
    <property type="entry name" value="ACYL-HOMOSERINE LACTONE ACYLASE QUIP"/>
    <property type="match status" value="1"/>
</dbReference>
<accession>A0A077LT64</accession>
<dbReference type="InterPro" id="IPR014395">
    <property type="entry name" value="Pen/GL7ACA/AHL_acylase"/>
</dbReference>
<dbReference type="GO" id="GO:0016811">
    <property type="term" value="F:hydrolase activity, acting on carbon-nitrogen (but not peptide) bonds, in linear amides"/>
    <property type="evidence" value="ECO:0007669"/>
    <property type="project" value="InterPro"/>
</dbReference>
<dbReference type="SUPFAM" id="SSF56235">
    <property type="entry name" value="N-terminal nucleophile aminohydrolases (Ntn hydrolases)"/>
    <property type="match status" value="1"/>
</dbReference>
<keyword evidence="2" id="KW-0378">Hydrolase</keyword>
<feature type="binding site" evidence="5">
    <location>
        <position position="366"/>
    </location>
    <ligand>
        <name>Ca(2+)</name>
        <dbReference type="ChEBI" id="CHEBI:29108"/>
    </ligand>
</feature>
<reference evidence="6 7" key="1">
    <citation type="journal article" date="2013" name="ISME J.">
        <title>A metabolic model for members of the genus Tetrasphaera involved in enhanced biological phosphorus removal.</title>
        <authorList>
            <person name="Kristiansen R."/>
            <person name="Nguyen H.T.T."/>
            <person name="Saunders A.M."/>
            <person name="Nielsen J.L."/>
            <person name="Wimmer R."/>
            <person name="Le V.Q."/>
            <person name="McIlroy S.J."/>
            <person name="Petrovski S."/>
            <person name="Seviour R.J."/>
            <person name="Calteau A."/>
            <person name="Nielsen K.L."/>
            <person name="Nielsen P.H."/>
        </authorList>
    </citation>
    <scope>NUCLEOTIDE SEQUENCE [LARGE SCALE GENOMIC DNA]</scope>
    <source>
        <strain evidence="6 7">T1-X7</strain>
    </source>
</reference>
<evidence type="ECO:0000313" key="7">
    <source>
        <dbReference type="Proteomes" id="UP000035721"/>
    </source>
</evidence>
<dbReference type="InterPro" id="IPR029055">
    <property type="entry name" value="Ntn_hydrolases_N"/>
</dbReference>
<evidence type="ECO:0000256" key="1">
    <source>
        <dbReference type="ARBA" id="ARBA00006586"/>
    </source>
</evidence>
<dbReference type="InterPro" id="IPR002692">
    <property type="entry name" value="S45"/>
</dbReference>
<comment type="caution">
    <text evidence="6">The sequence shown here is derived from an EMBL/GenBank/DDBJ whole genome shotgun (WGS) entry which is preliminary data.</text>
</comment>
<proteinExistence type="inferred from homology"/>
<dbReference type="Proteomes" id="UP000035721">
    <property type="component" value="Unassembled WGS sequence"/>
</dbReference>
<comment type="similarity">
    <text evidence="1">Belongs to the peptidase S45 family.</text>
</comment>